<organism evidence="5 7">
    <name type="scientific">Spiroplasma poulsonii</name>
    <dbReference type="NCBI Taxonomy" id="2138"/>
    <lineage>
        <taxon>Bacteria</taxon>
        <taxon>Bacillati</taxon>
        <taxon>Mycoplasmatota</taxon>
        <taxon>Mollicutes</taxon>
        <taxon>Entomoplasmatales</taxon>
        <taxon>Spiroplasmataceae</taxon>
        <taxon>Spiroplasma</taxon>
    </lineage>
</organism>
<dbReference type="Proteomes" id="UP000274545">
    <property type="component" value="Unassembled WGS sequence"/>
</dbReference>
<evidence type="ECO:0000256" key="2">
    <source>
        <dbReference type="ARBA" id="ARBA00023125"/>
    </source>
</evidence>
<comment type="caution">
    <text evidence="5">The sequence shown here is derived from an EMBL/GenBank/DDBJ whole genome shotgun (WGS) entry which is preliminary data.</text>
</comment>
<reference evidence="5" key="1">
    <citation type="submission" date="2014-10" db="EMBL/GenBank/DDBJ databases">
        <authorList>
            <person name="Seo M.-J."/>
            <person name="Seok Y.J."/>
            <person name="Cha I.-T."/>
        </authorList>
    </citation>
    <scope>NUCLEOTIDE SEQUENCE</scope>
    <source>
        <strain evidence="5">MSRO</strain>
    </source>
</reference>
<dbReference type="PANTHER" id="PTHR33204">
    <property type="entry name" value="TRANSCRIPTIONAL REGULATOR, MARR FAMILY"/>
    <property type="match status" value="1"/>
</dbReference>
<evidence type="ECO:0000313" key="8">
    <source>
        <dbReference type="Proteomes" id="UP000274545"/>
    </source>
</evidence>
<evidence type="ECO:0000259" key="4">
    <source>
        <dbReference type="PROSITE" id="PS51118"/>
    </source>
</evidence>
<name>A0A2P6FGC9_9MOLU</name>
<dbReference type="InterPro" id="IPR036388">
    <property type="entry name" value="WH-like_DNA-bd_sf"/>
</dbReference>
<reference evidence="6 8" key="4">
    <citation type="journal article" date="2019" name="Genome Biol. Evol.">
        <title>Toxin and genome evolution in a Drosophila defensive symbiosis.</title>
        <authorList>
            <person name="Ballinger M.J."/>
            <person name="Gawryluk R.M."/>
            <person name="Perlman S.J."/>
        </authorList>
    </citation>
    <scope>NUCLEOTIDE SEQUENCE [LARGE SCALE GENOMIC DNA]</scope>
    <source>
        <strain evidence="6">SNeo</strain>
        <strain evidence="8">sNeo</strain>
    </source>
</reference>
<dbReference type="SUPFAM" id="SSF46785">
    <property type="entry name" value="Winged helix' DNA-binding domain"/>
    <property type="match status" value="1"/>
</dbReference>
<feature type="domain" description="HTH hxlR-type" evidence="4">
    <location>
        <begin position="24"/>
        <end position="126"/>
    </location>
</feature>
<evidence type="ECO:0000313" key="5">
    <source>
        <dbReference type="EMBL" id="PQM32516.1"/>
    </source>
</evidence>
<dbReference type="STRING" id="2138.SMSRO_v1c22320"/>
<reference evidence="5 7" key="2">
    <citation type="journal article" date="2015" name="MBio">
        <title>Genome sequence of the Drosophila melanogaster male-killing Spiroplasma strain MSRO endosymbiont.</title>
        <authorList>
            <person name="Paredes J.C."/>
            <person name="Herren J.K."/>
            <person name="Schupfer F."/>
            <person name="Marin R."/>
            <person name="Claverol S."/>
            <person name="Kuo C.H."/>
            <person name="Lemaitre B."/>
            <person name="Beven L."/>
        </authorList>
    </citation>
    <scope>NUCLEOTIDE SEQUENCE [LARGE SCALE GENOMIC DNA]</scope>
    <source>
        <strain evidence="5 7">MSRO</strain>
    </source>
</reference>
<dbReference type="GO" id="GO:0003677">
    <property type="term" value="F:DNA binding"/>
    <property type="evidence" value="ECO:0007669"/>
    <property type="project" value="UniProtKB-KW"/>
</dbReference>
<protein>
    <submittedName>
        <fullName evidence="5">HxlR-like helix-turn-helix</fullName>
    </submittedName>
    <submittedName>
        <fullName evidence="6">Transcriptional regulator</fullName>
    </submittedName>
</protein>
<reference evidence="5" key="3">
    <citation type="submission" date="2017-11" db="EMBL/GenBank/DDBJ databases">
        <title>Cell-free culture of the endosymbiotic bacteria Spiroplasma poulsonii highlights bacterial genes involved in host-symbiont interactions.</title>
        <authorList>
            <person name="Masson F."/>
            <person name="Calderon Copete S.P."/>
            <person name="Schupfer F."/>
            <person name="Garcia-Arraez G."/>
            <person name="Lemaitre B."/>
        </authorList>
    </citation>
    <scope>NUCLEOTIDE SEQUENCE</scope>
    <source>
        <strain evidence="5">MSRO</strain>
    </source>
</reference>
<evidence type="ECO:0000313" key="6">
    <source>
        <dbReference type="EMBL" id="RUP77028.1"/>
    </source>
</evidence>
<dbReference type="Proteomes" id="UP000031565">
    <property type="component" value="Unassembled WGS sequence"/>
</dbReference>
<dbReference type="InterPro" id="IPR002577">
    <property type="entry name" value="HTH_HxlR"/>
</dbReference>
<dbReference type="Gene3D" id="1.10.10.10">
    <property type="entry name" value="Winged helix-like DNA-binding domain superfamily/Winged helix DNA-binding domain"/>
    <property type="match status" value="1"/>
</dbReference>
<dbReference type="EMBL" id="JTLV02000001">
    <property type="protein sequence ID" value="PQM32516.1"/>
    <property type="molecule type" value="Genomic_DNA"/>
</dbReference>
<keyword evidence="1" id="KW-0805">Transcription regulation</keyword>
<keyword evidence="3" id="KW-0804">Transcription</keyword>
<dbReference type="PANTHER" id="PTHR33204:SF18">
    <property type="entry name" value="TRANSCRIPTIONAL REGULATORY PROTEIN"/>
    <property type="match status" value="1"/>
</dbReference>
<evidence type="ECO:0000256" key="3">
    <source>
        <dbReference type="ARBA" id="ARBA00023163"/>
    </source>
</evidence>
<dbReference type="PROSITE" id="PS51118">
    <property type="entry name" value="HTH_HXLR"/>
    <property type="match status" value="1"/>
</dbReference>
<sequence length="126" mass="14805">MMKQCAINDEICCGNDCRCESSCCDHNVATIKSFVKIISQKWFLKIINVLNEQECGFNELHHHLKECTRKVLTETLNNLIKRNIVEKKVYLKNNVTYSSYRLTDIGFELVRMLYQIKRFSCAYLVD</sequence>
<dbReference type="InterPro" id="IPR036390">
    <property type="entry name" value="WH_DNA-bd_sf"/>
</dbReference>
<gene>
    <name evidence="6" type="ORF">D6D54_04800</name>
    <name evidence="5" type="ORF">SMSRO_SF024430</name>
</gene>
<proteinExistence type="predicted"/>
<dbReference type="Pfam" id="PF01638">
    <property type="entry name" value="HxlR"/>
    <property type="match status" value="1"/>
</dbReference>
<dbReference type="AlphaFoldDB" id="A0A2P6FGC9"/>
<evidence type="ECO:0000313" key="7">
    <source>
        <dbReference type="Proteomes" id="UP000031565"/>
    </source>
</evidence>
<accession>A0A2P6FGC9</accession>
<keyword evidence="2" id="KW-0238">DNA-binding</keyword>
<dbReference type="EMBL" id="RAHC01000004">
    <property type="protein sequence ID" value="RUP77028.1"/>
    <property type="molecule type" value="Genomic_DNA"/>
</dbReference>
<evidence type="ECO:0000256" key="1">
    <source>
        <dbReference type="ARBA" id="ARBA00023015"/>
    </source>
</evidence>
<dbReference type="RefSeq" id="WP_084218065.1">
    <property type="nucleotide sequence ID" value="NZ_CM020866.1"/>
</dbReference>
<dbReference type="OrthoDB" id="9800966at2"/>
<keyword evidence="7" id="KW-1185">Reference proteome</keyword>